<keyword evidence="2" id="KW-1185">Reference proteome</keyword>
<dbReference type="Proteomes" id="UP000254069">
    <property type="component" value="Unassembled WGS sequence"/>
</dbReference>
<dbReference type="Pfam" id="PF09485">
    <property type="entry name" value="CRISPR_Cse2"/>
    <property type="match status" value="1"/>
</dbReference>
<dbReference type="CDD" id="cd09731">
    <property type="entry name" value="Cse2_I-E"/>
    <property type="match status" value="1"/>
</dbReference>
<organism evidence="1 2">
    <name type="scientific">Shewanella algae</name>
    <dbReference type="NCBI Taxonomy" id="38313"/>
    <lineage>
        <taxon>Bacteria</taxon>
        <taxon>Pseudomonadati</taxon>
        <taxon>Pseudomonadota</taxon>
        <taxon>Gammaproteobacteria</taxon>
        <taxon>Alteromonadales</taxon>
        <taxon>Shewanellaceae</taxon>
        <taxon>Shewanella</taxon>
    </lineage>
</organism>
<dbReference type="RefSeq" id="WP_115389666.1">
    <property type="nucleotide sequence ID" value="NZ_AP024616.1"/>
</dbReference>
<dbReference type="Gene3D" id="1.10.520.40">
    <property type="entry name" value="CRISPR-associated protein Cse2"/>
    <property type="match status" value="1"/>
</dbReference>
<dbReference type="InterPro" id="IPR038287">
    <property type="entry name" value="Cse2_sf"/>
</dbReference>
<dbReference type="AlphaFoldDB" id="A0A379ZXC9"/>
<proteinExistence type="predicted"/>
<protein>
    <submittedName>
        <fullName evidence="1">CRISPR type I-E/ECOLI-associated protein CasB/Cse2</fullName>
    </submittedName>
</protein>
<evidence type="ECO:0000313" key="2">
    <source>
        <dbReference type="Proteomes" id="UP000254069"/>
    </source>
</evidence>
<dbReference type="EMBL" id="UGYO01000001">
    <property type="protein sequence ID" value="SUI69866.1"/>
    <property type="molecule type" value="Genomic_DNA"/>
</dbReference>
<name>A0A379ZXC9_9GAMM</name>
<sequence>MSENYGLQEHGLQGADGTALRRWHTSLDEQRGMRAQLRRVDKPEEVLMTEAFAHFLQWVPASWRTEQQLMASALVAAILPWVKTDDVGRSFASQLKGHEERPLMSEMRFKQLLKSRTPEEFYRRLLRAVRLLDGKVNLLSLTADILQWYREFYQGPELNPVNRLAVKWARDYYAA</sequence>
<gene>
    <name evidence="1" type="ORF">NCTC10738_02120</name>
</gene>
<evidence type="ECO:0000313" key="1">
    <source>
        <dbReference type="EMBL" id="SUI69866.1"/>
    </source>
</evidence>
<reference evidence="1 2" key="1">
    <citation type="submission" date="2018-06" db="EMBL/GenBank/DDBJ databases">
        <authorList>
            <consortium name="Pathogen Informatics"/>
            <person name="Doyle S."/>
        </authorList>
    </citation>
    <scope>NUCLEOTIDE SEQUENCE [LARGE SCALE GENOMIC DNA]</scope>
    <source>
        <strain evidence="1 2">NCTC10738</strain>
    </source>
</reference>
<accession>A0A379ZXC9</accession>
<dbReference type="InterPro" id="IPR013382">
    <property type="entry name" value="CRISPR-assoc_prot_Cse2"/>
</dbReference>
<dbReference type="NCBIfam" id="TIGR02548">
    <property type="entry name" value="casB_cse2"/>
    <property type="match status" value="1"/>
</dbReference>